<name>A0A0E0G493_ORYNI</name>
<keyword evidence="2" id="KW-1185">Reference proteome</keyword>
<accession>A0A0E0G493</accession>
<dbReference type="HOGENOM" id="CLU_2007612_0_0_1"/>
<evidence type="ECO:0000313" key="1">
    <source>
        <dbReference type="EnsemblPlants" id="ONIVA02G11620.1"/>
    </source>
</evidence>
<evidence type="ECO:0000313" key="2">
    <source>
        <dbReference type="Proteomes" id="UP000006591"/>
    </source>
</evidence>
<reference evidence="1" key="1">
    <citation type="submission" date="2015-04" db="UniProtKB">
        <authorList>
            <consortium name="EnsemblPlants"/>
        </authorList>
    </citation>
    <scope>IDENTIFICATION</scope>
    <source>
        <strain evidence="1">SL10</strain>
    </source>
</reference>
<sequence length="124" mass="12447">MMDLAGSGRYCTHSCRAPGSTTAGLGSDGSMMGIQRGVVDSTAAPPRVAASAPAIAGDGVVDRSTAACSRGSELAIKAIESTIQQPRAQEEVDRTIVIVGAGRWTMATGQAGFGGSSDHNGLLP</sequence>
<dbReference type="Gramene" id="ONIVA02G11620.1">
    <property type="protein sequence ID" value="ONIVA02G11620.1"/>
    <property type="gene ID" value="ONIVA02G11620"/>
</dbReference>
<organism evidence="1">
    <name type="scientific">Oryza nivara</name>
    <name type="common">Indian wild rice</name>
    <name type="synonym">Oryza sativa f. spontanea</name>
    <dbReference type="NCBI Taxonomy" id="4536"/>
    <lineage>
        <taxon>Eukaryota</taxon>
        <taxon>Viridiplantae</taxon>
        <taxon>Streptophyta</taxon>
        <taxon>Embryophyta</taxon>
        <taxon>Tracheophyta</taxon>
        <taxon>Spermatophyta</taxon>
        <taxon>Magnoliopsida</taxon>
        <taxon>Liliopsida</taxon>
        <taxon>Poales</taxon>
        <taxon>Poaceae</taxon>
        <taxon>BOP clade</taxon>
        <taxon>Oryzoideae</taxon>
        <taxon>Oryzeae</taxon>
        <taxon>Oryzinae</taxon>
        <taxon>Oryza</taxon>
    </lineage>
</organism>
<dbReference type="EnsemblPlants" id="ONIVA02G11620.1">
    <property type="protein sequence ID" value="ONIVA02G11620.1"/>
    <property type="gene ID" value="ONIVA02G11620"/>
</dbReference>
<proteinExistence type="predicted"/>
<protein>
    <submittedName>
        <fullName evidence="1">Uncharacterized protein</fullName>
    </submittedName>
</protein>
<dbReference type="AlphaFoldDB" id="A0A0E0G493"/>
<dbReference type="Proteomes" id="UP000006591">
    <property type="component" value="Chromosome 2"/>
</dbReference>
<reference evidence="1" key="2">
    <citation type="submission" date="2018-04" db="EMBL/GenBank/DDBJ databases">
        <title>OnivRS2 (Oryza nivara Reference Sequence Version 2).</title>
        <authorList>
            <person name="Zhang J."/>
            <person name="Kudrna D."/>
            <person name="Lee S."/>
            <person name="Talag J."/>
            <person name="Rajasekar S."/>
            <person name="Welchert J."/>
            <person name="Hsing Y.-I."/>
            <person name="Wing R.A."/>
        </authorList>
    </citation>
    <scope>NUCLEOTIDE SEQUENCE [LARGE SCALE GENOMIC DNA]</scope>
    <source>
        <strain evidence="1">SL10</strain>
    </source>
</reference>
<dbReference type="OMA" id="SGRYCTH"/>